<sequence>MIYRFYNQDKEYESWCKENQSGFVFNYYGGTLDRADMNKIHKVVCPFLWRKADEGKRTTTYENVCSENLDDLIEFVKNERGSSWSFCKGVYCFGE</sequence>
<evidence type="ECO:0000313" key="2">
    <source>
        <dbReference type="Proteomes" id="UP000027602"/>
    </source>
</evidence>
<evidence type="ECO:0000313" key="1">
    <source>
        <dbReference type="EMBL" id="AIE59167.1"/>
    </source>
</evidence>
<dbReference type="Proteomes" id="UP000027602">
    <property type="component" value="Chromosome"/>
</dbReference>
<name>I3E763_BACMM</name>
<dbReference type="HOGENOM" id="CLU_2366988_0_0_9"/>
<dbReference type="AlphaFoldDB" id="I3E763"/>
<dbReference type="KEGG" id="bmet:BMMGA3_03630"/>
<dbReference type="EMBL" id="CP007739">
    <property type="protein sequence ID" value="AIE59167.1"/>
    <property type="molecule type" value="Genomic_DNA"/>
</dbReference>
<accession>I3E763</accession>
<protein>
    <submittedName>
        <fullName evidence="1">Uncharacterized protein</fullName>
    </submittedName>
</protein>
<keyword evidence="2" id="KW-1185">Reference proteome</keyword>
<reference evidence="1 2" key="1">
    <citation type="journal article" date="2015" name="BMC Genomics">
        <title>Transcriptome analysis of thermophilic methylotrophic Bacillus methanolicus MGA3 using RNA-sequencing provides detailed insights into its previously uncharted transcriptional landscape.</title>
        <authorList>
            <person name="Irla M."/>
            <person name="Neshat A."/>
            <person name="Brautaset T."/>
            <person name="Ruckert C."/>
            <person name="Kalinowski J."/>
            <person name="Wendisch V.F."/>
        </authorList>
    </citation>
    <scope>NUCLEOTIDE SEQUENCE [LARGE SCALE GENOMIC DNA]</scope>
    <source>
        <strain evidence="2">MGA3 / ATCC 53907</strain>
    </source>
</reference>
<dbReference type="RefSeq" id="WP_004433225.1">
    <property type="nucleotide sequence ID" value="NZ_ADWW01000002.1"/>
</dbReference>
<dbReference type="OrthoDB" id="2901609at2"/>
<proteinExistence type="predicted"/>
<organism evidence="1 2">
    <name type="scientific">Bacillus methanolicus (strain MGA3 / ATCC 53907)</name>
    <dbReference type="NCBI Taxonomy" id="796606"/>
    <lineage>
        <taxon>Bacteria</taxon>
        <taxon>Bacillati</taxon>
        <taxon>Bacillota</taxon>
        <taxon>Bacilli</taxon>
        <taxon>Bacillales</taxon>
        <taxon>Bacillaceae</taxon>
        <taxon>Bacillus</taxon>
    </lineage>
</organism>
<gene>
    <name evidence="1" type="ORF">BMMGA3_03630</name>
</gene>